<protein>
    <recommendedName>
        <fullName evidence="5">Virus attachment protein p12 family</fullName>
    </recommendedName>
</protein>
<dbReference type="RefSeq" id="WP_015262794.1">
    <property type="nucleotide sequence ID" value="NC_019903.1"/>
</dbReference>
<keyword evidence="2" id="KW-1133">Transmembrane helix</keyword>
<dbReference type="HOGENOM" id="CLU_2914932_0_0_9"/>
<gene>
    <name evidence="3" type="ordered locus">Desdi_2398</name>
</gene>
<dbReference type="Proteomes" id="UP000010797">
    <property type="component" value="Chromosome"/>
</dbReference>
<keyword evidence="2" id="KW-0812">Transmembrane</keyword>
<organism evidence="3 4">
    <name type="scientific">Desulfitobacterium dichloroeliminans (strain LMG P-21439 / DCA1)</name>
    <dbReference type="NCBI Taxonomy" id="871963"/>
    <lineage>
        <taxon>Bacteria</taxon>
        <taxon>Bacillati</taxon>
        <taxon>Bacillota</taxon>
        <taxon>Clostridia</taxon>
        <taxon>Eubacteriales</taxon>
        <taxon>Desulfitobacteriaceae</taxon>
        <taxon>Desulfitobacterium</taxon>
    </lineage>
</organism>
<keyword evidence="4" id="KW-1185">Reference proteome</keyword>
<dbReference type="STRING" id="871963.Desdi_2398"/>
<accession>L0F9D5</accession>
<dbReference type="Pfam" id="PF12669">
    <property type="entry name" value="FeoB_associated"/>
    <property type="match status" value="1"/>
</dbReference>
<evidence type="ECO:0000313" key="3">
    <source>
        <dbReference type="EMBL" id="AGA69822.1"/>
    </source>
</evidence>
<evidence type="ECO:0000256" key="2">
    <source>
        <dbReference type="SAM" id="Phobius"/>
    </source>
</evidence>
<reference evidence="4" key="1">
    <citation type="submission" date="2012-02" db="EMBL/GenBank/DDBJ databases">
        <title>Complete sequence of Desulfitobacterium dichloroeliminans LMG P-21439.</title>
        <authorList>
            <person name="Lucas S."/>
            <person name="Han J."/>
            <person name="Lapidus A."/>
            <person name="Cheng J.-F."/>
            <person name="Goodwin L."/>
            <person name="Pitluck S."/>
            <person name="Peters L."/>
            <person name="Ovchinnikova G."/>
            <person name="Teshima H."/>
            <person name="Detter J.C."/>
            <person name="Han C."/>
            <person name="Tapia R."/>
            <person name="Land M."/>
            <person name="Hauser L."/>
            <person name="Kyrpides N."/>
            <person name="Ivanova N."/>
            <person name="Pagani I."/>
            <person name="Kruse T."/>
            <person name="de Vos W.M."/>
            <person name="Boon N."/>
            <person name="Smidt H."/>
            <person name="Woyke T."/>
        </authorList>
    </citation>
    <scope>NUCLEOTIDE SEQUENCE [LARGE SCALE GENOMIC DNA]</scope>
    <source>
        <strain evidence="4">LMG P-21439 / DCA1</strain>
    </source>
</reference>
<feature type="region of interest" description="Disordered" evidence="1">
    <location>
        <begin position="33"/>
        <end position="64"/>
    </location>
</feature>
<proteinExistence type="predicted"/>
<dbReference type="KEGG" id="ddl:Desdi_2398"/>
<evidence type="ECO:0008006" key="5">
    <source>
        <dbReference type="Google" id="ProtNLM"/>
    </source>
</evidence>
<sequence>MDWLIANGATIIIGVLVLIVIAFAGRNVYETRKSGGCSGCASRAGCPSAAGRANRNGCDSAPKP</sequence>
<keyword evidence="2" id="KW-0472">Membrane</keyword>
<feature type="compositionally biased region" description="Low complexity" evidence="1">
    <location>
        <begin position="39"/>
        <end position="53"/>
    </location>
</feature>
<feature type="transmembrane region" description="Helical" evidence="2">
    <location>
        <begin position="6"/>
        <end position="24"/>
    </location>
</feature>
<dbReference type="EMBL" id="CP003344">
    <property type="protein sequence ID" value="AGA69822.1"/>
    <property type="molecule type" value="Genomic_DNA"/>
</dbReference>
<evidence type="ECO:0000313" key="4">
    <source>
        <dbReference type="Proteomes" id="UP000010797"/>
    </source>
</evidence>
<dbReference type="AlphaFoldDB" id="L0F9D5"/>
<name>L0F9D5_DESDL</name>
<evidence type="ECO:0000256" key="1">
    <source>
        <dbReference type="SAM" id="MobiDB-lite"/>
    </source>
</evidence>